<dbReference type="SMART" id="SM00212">
    <property type="entry name" value="UBCc"/>
    <property type="match status" value="1"/>
</dbReference>
<feature type="region of interest" description="Disordered" evidence="12">
    <location>
        <begin position="173"/>
        <end position="194"/>
    </location>
</feature>
<dbReference type="FunFam" id="3.40.1010.10:FF:000007">
    <property type="entry name" value="Ribosomal RNA small subunit methyltransferase I"/>
    <property type="match status" value="1"/>
</dbReference>
<organism evidence="14 15">
    <name type="scientific">Citrus x changshan-huyou</name>
    <dbReference type="NCBI Taxonomy" id="2935761"/>
    <lineage>
        <taxon>Eukaryota</taxon>
        <taxon>Viridiplantae</taxon>
        <taxon>Streptophyta</taxon>
        <taxon>Embryophyta</taxon>
        <taxon>Tracheophyta</taxon>
        <taxon>Spermatophyta</taxon>
        <taxon>Magnoliopsida</taxon>
        <taxon>eudicotyledons</taxon>
        <taxon>Gunneridae</taxon>
        <taxon>Pentapetalae</taxon>
        <taxon>rosids</taxon>
        <taxon>malvids</taxon>
        <taxon>Sapindales</taxon>
        <taxon>Rutaceae</taxon>
        <taxon>Aurantioideae</taxon>
        <taxon>Citrus</taxon>
    </lineage>
</organism>
<gene>
    <name evidence="14" type="ORF">WN944_008762</name>
</gene>
<evidence type="ECO:0000256" key="5">
    <source>
        <dbReference type="ARBA" id="ARBA00022679"/>
    </source>
</evidence>
<keyword evidence="6" id="KW-0949">S-adenosyl-L-methionine</keyword>
<dbReference type="CDD" id="cd23808">
    <property type="entry name" value="UBCc_UBE2W"/>
    <property type="match status" value="1"/>
</dbReference>
<dbReference type="InterPro" id="IPR014776">
    <property type="entry name" value="4pyrrole_Mease_sub2"/>
</dbReference>
<dbReference type="Gene3D" id="3.10.110.10">
    <property type="entry name" value="Ubiquitin Conjugating Enzyme"/>
    <property type="match status" value="1"/>
</dbReference>
<name>A0AAP0QZ76_9ROSI</name>
<dbReference type="PROSITE" id="PS00183">
    <property type="entry name" value="UBC_1"/>
    <property type="match status" value="1"/>
</dbReference>
<evidence type="ECO:0000256" key="12">
    <source>
        <dbReference type="SAM" id="MobiDB-lite"/>
    </source>
</evidence>
<dbReference type="PROSITE" id="PS50127">
    <property type="entry name" value="UBC_2"/>
    <property type="match status" value="1"/>
</dbReference>
<dbReference type="PROSITE" id="PS01296">
    <property type="entry name" value="RSMI"/>
    <property type="match status" value="1"/>
</dbReference>
<dbReference type="GO" id="GO:0061631">
    <property type="term" value="F:ubiquitin conjugating enzyme activity"/>
    <property type="evidence" value="ECO:0007669"/>
    <property type="project" value="UniProtKB-EC"/>
</dbReference>
<dbReference type="PANTHER" id="PTHR46111">
    <property type="entry name" value="RIBOSOMAL RNA SMALL SUBUNIT METHYLTRANSFERASE I"/>
    <property type="match status" value="1"/>
</dbReference>
<keyword evidence="8" id="KW-0833">Ubl conjugation pathway</keyword>
<evidence type="ECO:0000313" key="15">
    <source>
        <dbReference type="Proteomes" id="UP001428341"/>
    </source>
</evidence>
<dbReference type="CDD" id="cd11648">
    <property type="entry name" value="RsmI"/>
    <property type="match status" value="1"/>
</dbReference>
<dbReference type="InterPro" id="IPR014777">
    <property type="entry name" value="4pyrrole_Mease_sub1"/>
</dbReference>
<dbReference type="InterPro" id="IPR018063">
    <property type="entry name" value="SAM_MeTrfase_RsmI_CS"/>
</dbReference>
<dbReference type="PANTHER" id="PTHR46111:SF1">
    <property type="entry name" value="RIBOSOMAL RNA SMALL SUBUNIT METHYLTRANSFERASE I"/>
    <property type="match status" value="1"/>
</dbReference>
<dbReference type="Pfam" id="PF00179">
    <property type="entry name" value="UQ_con"/>
    <property type="match status" value="1"/>
</dbReference>
<evidence type="ECO:0000256" key="10">
    <source>
        <dbReference type="ARBA" id="ARBA00056190"/>
    </source>
</evidence>
<comment type="function">
    <text evidence="10">Accepts the ubiquitin from the E1 complex and catalyzes its covalent attachment to other proteins.</text>
</comment>
<dbReference type="InterPro" id="IPR035996">
    <property type="entry name" value="4pyrrol_Methylase_sf"/>
</dbReference>
<dbReference type="EC" id="2.3.2.23" evidence="1"/>
<dbReference type="FunFam" id="3.10.110.10:FF:000032">
    <property type="entry name" value="probable ubiquitin-conjugating enzyme E2 16"/>
    <property type="match status" value="1"/>
</dbReference>
<dbReference type="GO" id="GO:0008168">
    <property type="term" value="F:methyltransferase activity"/>
    <property type="evidence" value="ECO:0007669"/>
    <property type="project" value="UniProtKB-KW"/>
</dbReference>
<reference evidence="14 15" key="1">
    <citation type="submission" date="2024-05" db="EMBL/GenBank/DDBJ databases">
        <title>Haplotype-resolved chromosome-level genome assembly of Huyou (Citrus changshanensis).</title>
        <authorList>
            <person name="Miao C."/>
            <person name="Chen W."/>
            <person name="Wu Y."/>
            <person name="Wang L."/>
            <person name="Zhao S."/>
            <person name="Grierson D."/>
            <person name="Xu C."/>
            <person name="Chen K."/>
        </authorList>
    </citation>
    <scope>NUCLEOTIDE SEQUENCE [LARGE SCALE GENOMIC DNA]</scope>
    <source>
        <strain evidence="14">01-14</strain>
        <tissue evidence="14">Leaf</tissue>
    </source>
</reference>
<proteinExistence type="inferred from homology"/>
<evidence type="ECO:0000256" key="1">
    <source>
        <dbReference type="ARBA" id="ARBA00012486"/>
    </source>
</evidence>
<dbReference type="GO" id="GO:0006364">
    <property type="term" value="P:rRNA processing"/>
    <property type="evidence" value="ECO:0007669"/>
    <property type="project" value="UniProtKB-KW"/>
</dbReference>
<dbReference type="InterPro" id="IPR000608">
    <property type="entry name" value="UBC"/>
</dbReference>
<dbReference type="Gene3D" id="3.30.950.10">
    <property type="entry name" value="Methyltransferase, Cobalt-precorrin-4 Transmethylase, Domain 2"/>
    <property type="match status" value="1"/>
</dbReference>
<dbReference type="InterPro" id="IPR016135">
    <property type="entry name" value="UBQ-conjugating_enzyme/RWD"/>
</dbReference>
<keyword evidence="15" id="KW-1185">Reference proteome</keyword>
<protein>
    <recommendedName>
        <fullName evidence="1">E2 ubiquitin-conjugating enzyme</fullName>
        <ecNumber evidence="1">2.3.2.23</ecNumber>
    </recommendedName>
</protein>
<accession>A0AAP0QZ76</accession>
<sequence>MTSSSAPSRKALSKIASNRLQKELVEWQVNPPAGFKHKVTDNLQRWIIEVNGAPGTLYANETFELQVDFPEHYPMEAPQVIFLPPAPLHPHIYSNGHICLDILYDSWSPAMTVSSVCISILSMLSSSTVKQRPADNDRYVKNCRNGRSPKETRWWFHDDKFCHVTGRRGFPFNEDGGTGNEQIRDGSANEAGTKTSFNGKFTRNDRSFKDFMAEQGPLEPGLYLVATPIGNLEDITLRALRVLKSANVILSEDTRHSGKLLQYYNIKTPLLSYHKFNESQREQTVLNRLKQGEIVALISDAGTPGISDPGTELAKLCVDEKIPVVPIPGASAFVAALSASGLATDEFTFVGFLPKHARSRTERLMLSANEVKTQIFYVPPHKLLQFLEETSLLFGYSRRCVIAREITKMHEEFWRGTLGEAKEAFSSHQPKGEITVLVEGKAICVVETPSEDQLEKELRGLISAGHNLSMMRFQGLLFHDTELTEPKDLNKDVPKSCSRSDATARNKELLIMIGWGNNTNTVNRQTKQDGTGTGCVMKPTDKIRRQQWAVGITGTAISNMTCAVIDHGPLQSNTSAYLPSYDDNPSEACVHPL</sequence>
<dbReference type="GO" id="GO:0005524">
    <property type="term" value="F:ATP binding"/>
    <property type="evidence" value="ECO:0007669"/>
    <property type="project" value="UniProtKB-KW"/>
</dbReference>
<evidence type="ECO:0000256" key="9">
    <source>
        <dbReference type="ARBA" id="ARBA00022840"/>
    </source>
</evidence>
<dbReference type="InterPro" id="IPR000878">
    <property type="entry name" value="4pyrrol_Mease"/>
</dbReference>
<keyword evidence="3" id="KW-0698">rRNA processing</keyword>
<dbReference type="Proteomes" id="UP001428341">
    <property type="component" value="Unassembled WGS sequence"/>
</dbReference>
<dbReference type="InterPro" id="IPR008189">
    <property type="entry name" value="rRNA_ssu_MeTfrase_I"/>
</dbReference>
<dbReference type="GO" id="GO:0032259">
    <property type="term" value="P:methylation"/>
    <property type="evidence" value="ECO:0007669"/>
    <property type="project" value="UniProtKB-KW"/>
</dbReference>
<evidence type="ECO:0000256" key="11">
    <source>
        <dbReference type="PROSITE-ProRule" id="PRU10133"/>
    </source>
</evidence>
<evidence type="ECO:0000256" key="6">
    <source>
        <dbReference type="ARBA" id="ARBA00022691"/>
    </source>
</evidence>
<keyword evidence="2" id="KW-0963">Cytoplasm</keyword>
<dbReference type="HAMAP" id="MF_01877">
    <property type="entry name" value="16SrRNA_methyltr_I"/>
    <property type="match status" value="1"/>
</dbReference>
<keyword evidence="4" id="KW-0489">Methyltransferase</keyword>
<feature type="active site" description="Glycyl thioester intermediate" evidence="11">
    <location>
        <position position="99"/>
    </location>
</feature>
<feature type="domain" description="UBC core" evidence="13">
    <location>
        <begin position="15"/>
        <end position="165"/>
    </location>
</feature>
<dbReference type="Gene3D" id="3.40.1010.10">
    <property type="entry name" value="Cobalt-precorrin-4 Transmethylase, Domain 1"/>
    <property type="match status" value="1"/>
</dbReference>
<comment type="caution">
    <text evidence="14">The sequence shown here is derived from an EMBL/GenBank/DDBJ whole genome shotgun (WGS) entry which is preliminary data.</text>
</comment>
<evidence type="ECO:0000313" key="14">
    <source>
        <dbReference type="EMBL" id="KAK9216752.1"/>
    </source>
</evidence>
<keyword evidence="9" id="KW-0067">ATP-binding</keyword>
<evidence type="ECO:0000256" key="3">
    <source>
        <dbReference type="ARBA" id="ARBA00022552"/>
    </source>
</evidence>
<dbReference type="NCBIfam" id="TIGR00096">
    <property type="entry name" value="16S rRNA (cytidine(1402)-2'-O)-methyltransferase"/>
    <property type="match status" value="1"/>
</dbReference>
<keyword evidence="7" id="KW-0547">Nucleotide-binding</keyword>
<evidence type="ECO:0000256" key="2">
    <source>
        <dbReference type="ARBA" id="ARBA00022490"/>
    </source>
</evidence>
<dbReference type="Pfam" id="PF00590">
    <property type="entry name" value="TP_methylase"/>
    <property type="match status" value="1"/>
</dbReference>
<evidence type="ECO:0000256" key="4">
    <source>
        <dbReference type="ARBA" id="ARBA00022603"/>
    </source>
</evidence>
<evidence type="ECO:0000259" key="13">
    <source>
        <dbReference type="PROSITE" id="PS50127"/>
    </source>
</evidence>
<dbReference type="SUPFAM" id="SSF53790">
    <property type="entry name" value="Tetrapyrrole methylase"/>
    <property type="match status" value="1"/>
</dbReference>
<evidence type="ECO:0000256" key="8">
    <source>
        <dbReference type="ARBA" id="ARBA00022786"/>
    </source>
</evidence>
<keyword evidence="5" id="KW-0808">Transferase</keyword>
<dbReference type="SUPFAM" id="SSF54495">
    <property type="entry name" value="UBC-like"/>
    <property type="match status" value="1"/>
</dbReference>
<dbReference type="InterPro" id="IPR023313">
    <property type="entry name" value="UBQ-conjugating_AS"/>
</dbReference>
<dbReference type="EMBL" id="JBCGBO010000003">
    <property type="protein sequence ID" value="KAK9216752.1"/>
    <property type="molecule type" value="Genomic_DNA"/>
</dbReference>
<evidence type="ECO:0000256" key="7">
    <source>
        <dbReference type="ARBA" id="ARBA00022741"/>
    </source>
</evidence>
<dbReference type="AlphaFoldDB" id="A0AAP0QZ76"/>